<dbReference type="Gene3D" id="3.40.50.300">
    <property type="entry name" value="P-loop containing nucleotide triphosphate hydrolases"/>
    <property type="match status" value="1"/>
</dbReference>
<sequence>MPIYSAYGLAIRSDIDLPALTEIDADTIDIEIRGETIPEDAGGKTKFRNWEAESGRFLSHFHNVGRILVTGGDTILYDREAGADDTQIVSILLGTSLAAALMQRELVPIHSCSVMTDKGAVLVMGRSGAGKSTMLGGLLELGLPMIADDVTGLDIADDGTPIAIPGFPAMRLWQDSLERLGRSSEGLAQVRSDMAKYYLPVPAFHNHEEPIRAIIHITGSNKAAVEIEPIAPANKVEMLSRYIFRKSFIDGMGLRPLAFGRVAATVDKVTMLSITRPAHAVKPRNLAQQMLDEIGKAETAS</sequence>
<protein>
    <recommendedName>
        <fullName evidence="3">HPr kinase/phosphorylase</fullName>
    </recommendedName>
</protein>
<dbReference type="Proteomes" id="UP000442714">
    <property type="component" value="Unassembled WGS sequence"/>
</dbReference>
<evidence type="ECO:0000313" key="1">
    <source>
        <dbReference type="EMBL" id="MXO90815.1"/>
    </source>
</evidence>
<accession>A0A844ZSI5</accession>
<proteinExistence type="predicted"/>
<reference evidence="1 2" key="1">
    <citation type="submission" date="2019-12" db="EMBL/GenBank/DDBJ databases">
        <title>Genomic-based taxomic classification of the family Erythrobacteraceae.</title>
        <authorList>
            <person name="Xu L."/>
        </authorList>
    </citation>
    <scope>NUCLEOTIDE SEQUENCE [LARGE SCALE GENOMIC DNA]</scope>
    <source>
        <strain evidence="1 2">KCTC 52763</strain>
    </source>
</reference>
<dbReference type="SUPFAM" id="SSF53795">
    <property type="entry name" value="PEP carboxykinase-like"/>
    <property type="match status" value="1"/>
</dbReference>
<gene>
    <name evidence="1" type="ORF">GRI41_08285</name>
</gene>
<dbReference type="InterPro" id="IPR027417">
    <property type="entry name" value="P-loop_NTPase"/>
</dbReference>
<dbReference type="OrthoDB" id="3213869at2"/>
<dbReference type="AlphaFoldDB" id="A0A844ZSI5"/>
<dbReference type="EMBL" id="WTYX01000001">
    <property type="protein sequence ID" value="MXO90815.1"/>
    <property type="molecule type" value="Genomic_DNA"/>
</dbReference>
<dbReference type="RefSeq" id="WP_160604370.1">
    <property type="nucleotide sequence ID" value="NZ_WTYX01000001.1"/>
</dbReference>
<evidence type="ECO:0008006" key="3">
    <source>
        <dbReference type="Google" id="ProtNLM"/>
    </source>
</evidence>
<evidence type="ECO:0000313" key="2">
    <source>
        <dbReference type="Proteomes" id="UP000442714"/>
    </source>
</evidence>
<keyword evidence="2" id="KW-1185">Reference proteome</keyword>
<name>A0A844ZSI5_9SPHN</name>
<comment type="caution">
    <text evidence="1">The sequence shown here is derived from an EMBL/GenBank/DDBJ whole genome shotgun (WGS) entry which is preliminary data.</text>
</comment>
<organism evidence="1 2">
    <name type="scientific">Pontixanthobacter aquaemixtae</name>
    <dbReference type="NCBI Taxonomy" id="1958940"/>
    <lineage>
        <taxon>Bacteria</taxon>
        <taxon>Pseudomonadati</taxon>
        <taxon>Pseudomonadota</taxon>
        <taxon>Alphaproteobacteria</taxon>
        <taxon>Sphingomonadales</taxon>
        <taxon>Erythrobacteraceae</taxon>
        <taxon>Pontixanthobacter</taxon>
    </lineage>
</organism>